<keyword evidence="1" id="KW-0479">Metal-binding</keyword>
<keyword evidence="2 5" id="KW-0863">Zinc-finger</keyword>
<evidence type="ECO:0000256" key="1">
    <source>
        <dbReference type="ARBA" id="ARBA00022723"/>
    </source>
</evidence>
<evidence type="ECO:0000256" key="5">
    <source>
        <dbReference type="PROSITE-ProRule" id="PRU00175"/>
    </source>
</evidence>
<reference evidence="9 10" key="1">
    <citation type="submission" date="2024-02" db="EMBL/GenBank/DDBJ databases">
        <authorList>
            <person name="Daric V."/>
            <person name="Darras S."/>
        </authorList>
    </citation>
    <scope>NUCLEOTIDE SEQUENCE [LARGE SCALE GENOMIC DNA]</scope>
</reference>
<protein>
    <recommendedName>
        <fullName evidence="8">RING-type domain-containing protein</fullName>
    </recommendedName>
</protein>
<feature type="compositionally biased region" description="Low complexity" evidence="7">
    <location>
        <begin position="155"/>
        <end position="168"/>
    </location>
</feature>
<name>A0ABP0FPN7_CLALP</name>
<keyword evidence="10" id="KW-1185">Reference proteome</keyword>
<dbReference type="InterPro" id="IPR042123">
    <property type="entry name" value="Zip3/RNF212-like"/>
</dbReference>
<keyword evidence="6" id="KW-0175">Coiled coil</keyword>
<feature type="coiled-coil region" evidence="6">
    <location>
        <begin position="108"/>
        <end position="135"/>
    </location>
</feature>
<evidence type="ECO:0000256" key="7">
    <source>
        <dbReference type="SAM" id="MobiDB-lite"/>
    </source>
</evidence>
<dbReference type="PROSITE" id="PS50089">
    <property type="entry name" value="ZF_RING_2"/>
    <property type="match status" value="1"/>
</dbReference>
<evidence type="ECO:0000256" key="3">
    <source>
        <dbReference type="ARBA" id="ARBA00022833"/>
    </source>
</evidence>
<evidence type="ECO:0000256" key="4">
    <source>
        <dbReference type="ARBA" id="ARBA00023254"/>
    </source>
</evidence>
<proteinExistence type="predicted"/>
<organism evidence="9 10">
    <name type="scientific">Clavelina lepadiformis</name>
    <name type="common">Light-bulb sea squirt</name>
    <name type="synonym">Ascidia lepadiformis</name>
    <dbReference type="NCBI Taxonomy" id="159417"/>
    <lineage>
        <taxon>Eukaryota</taxon>
        <taxon>Metazoa</taxon>
        <taxon>Chordata</taxon>
        <taxon>Tunicata</taxon>
        <taxon>Ascidiacea</taxon>
        <taxon>Aplousobranchia</taxon>
        <taxon>Clavelinidae</taxon>
        <taxon>Clavelina</taxon>
    </lineage>
</organism>
<keyword evidence="3" id="KW-0862">Zinc</keyword>
<gene>
    <name evidence="9" type="ORF">CVLEPA_LOCUS11530</name>
</gene>
<evidence type="ECO:0000313" key="10">
    <source>
        <dbReference type="Proteomes" id="UP001642483"/>
    </source>
</evidence>
<evidence type="ECO:0000259" key="8">
    <source>
        <dbReference type="PROSITE" id="PS50089"/>
    </source>
</evidence>
<evidence type="ECO:0000256" key="6">
    <source>
        <dbReference type="SAM" id="Coils"/>
    </source>
</evidence>
<dbReference type="PANTHER" id="PTHR22663">
    <property type="entry name" value="RING FINGER PROTEIN NARYA-RELATED"/>
    <property type="match status" value="1"/>
</dbReference>
<dbReference type="InterPro" id="IPR001841">
    <property type="entry name" value="Znf_RING"/>
</dbReference>
<keyword evidence="4" id="KW-0469">Meiosis</keyword>
<sequence length="343" mass="38323">MEDWLHCNHCFVPFHNKPKGCAFYLTNCAHVFCSNCEKEATSPVCEVCKQKCCTTQLNEKLDASVAMFFKPSANLHKKALEVENFQSKQRKMFFKALAQKDEHHAKLLRGAMETVEHLKKENAELKRIIVKNRANISISPKSPRHPSPTADRSPRSSPSHSPQRISPSKSHKTPPTHIPRTSHTQFPSHNPLHPTDRKPPPCYSSAPCTPNQIGVIGGHQHLMNTAEKKRVSLRSPPVDGKIYSPTNKSPSKPQAFKSQGIISQPAIKRSYPGSLSSYPSAPSPASTSVLQKRNYNFPQPSPKPFGTTPPSTPKFPRSISASCPITPENKLHAYYAMLEKRRR</sequence>
<feature type="region of interest" description="Disordered" evidence="7">
    <location>
        <begin position="230"/>
        <end position="259"/>
    </location>
</feature>
<dbReference type="PANTHER" id="PTHR22663:SF17">
    <property type="entry name" value="RING FINGER PROTEIN NARYA-RELATED"/>
    <property type="match status" value="1"/>
</dbReference>
<dbReference type="Proteomes" id="UP001642483">
    <property type="component" value="Unassembled WGS sequence"/>
</dbReference>
<feature type="domain" description="RING-type" evidence="8">
    <location>
        <begin position="7"/>
        <end position="49"/>
    </location>
</feature>
<accession>A0ABP0FPN7</accession>
<dbReference type="EMBL" id="CAWYQH010000079">
    <property type="protein sequence ID" value="CAK8681316.1"/>
    <property type="molecule type" value="Genomic_DNA"/>
</dbReference>
<feature type="compositionally biased region" description="Polar residues" evidence="7">
    <location>
        <begin position="179"/>
        <end position="188"/>
    </location>
</feature>
<dbReference type="Pfam" id="PF14634">
    <property type="entry name" value="zf-RING_5"/>
    <property type="match status" value="1"/>
</dbReference>
<feature type="compositionally biased region" description="Polar residues" evidence="7">
    <location>
        <begin position="244"/>
        <end position="259"/>
    </location>
</feature>
<comment type="caution">
    <text evidence="9">The sequence shown here is derived from an EMBL/GenBank/DDBJ whole genome shotgun (WGS) entry which is preliminary data.</text>
</comment>
<feature type="region of interest" description="Disordered" evidence="7">
    <location>
        <begin position="135"/>
        <end position="206"/>
    </location>
</feature>
<evidence type="ECO:0000256" key="2">
    <source>
        <dbReference type="ARBA" id="ARBA00022771"/>
    </source>
</evidence>
<evidence type="ECO:0000313" key="9">
    <source>
        <dbReference type="EMBL" id="CAK8681316.1"/>
    </source>
</evidence>
<feature type="region of interest" description="Disordered" evidence="7">
    <location>
        <begin position="293"/>
        <end position="323"/>
    </location>
</feature>